<keyword evidence="1" id="KW-0393">Immunoglobulin domain</keyword>
<dbReference type="SUPFAM" id="SSF48726">
    <property type="entry name" value="Immunoglobulin"/>
    <property type="match status" value="2"/>
</dbReference>
<protein>
    <recommendedName>
        <fullName evidence="2">Ig-like domain-containing protein</fullName>
    </recommendedName>
</protein>
<dbReference type="PROSITE" id="PS50835">
    <property type="entry name" value="IG_LIKE"/>
    <property type="match status" value="2"/>
</dbReference>
<feature type="non-terminal residue" evidence="3">
    <location>
        <position position="1"/>
    </location>
</feature>
<gene>
    <name evidence="3" type="ORF">J437_LFUL001208</name>
</gene>
<reference evidence="3" key="1">
    <citation type="submission" date="2013-04" db="EMBL/GenBank/DDBJ databases">
        <authorList>
            <person name="Qu J."/>
            <person name="Murali S.C."/>
            <person name="Bandaranaike D."/>
            <person name="Bellair M."/>
            <person name="Blankenburg K."/>
            <person name="Chao H."/>
            <person name="Dinh H."/>
            <person name="Doddapaneni H."/>
            <person name="Downs B."/>
            <person name="Dugan-Rocha S."/>
            <person name="Elkadiri S."/>
            <person name="Gnanaolivu R.D."/>
            <person name="Hernandez B."/>
            <person name="Javaid M."/>
            <person name="Jayaseelan J.C."/>
            <person name="Lee S."/>
            <person name="Li M."/>
            <person name="Ming W."/>
            <person name="Munidasa M."/>
            <person name="Muniz J."/>
            <person name="Nguyen L."/>
            <person name="Ongeri F."/>
            <person name="Osuji N."/>
            <person name="Pu L.-L."/>
            <person name="Puazo M."/>
            <person name="Qu C."/>
            <person name="Quiroz J."/>
            <person name="Raj R."/>
            <person name="Weissenberger G."/>
            <person name="Xin Y."/>
            <person name="Zou X."/>
            <person name="Han Y."/>
            <person name="Richards S."/>
            <person name="Worley K."/>
            <person name="Muzny D."/>
            <person name="Gibbs R."/>
        </authorList>
    </citation>
    <scope>NUCLEOTIDE SEQUENCE</scope>
    <source>
        <strain evidence="3">Sampled in the wild</strain>
    </source>
</reference>
<comment type="caution">
    <text evidence="3">The sequence shown here is derived from an EMBL/GenBank/DDBJ whole genome shotgun (WGS) entry which is preliminary data.</text>
</comment>
<evidence type="ECO:0000256" key="1">
    <source>
        <dbReference type="ARBA" id="ARBA00023319"/>
    </source>
</evidence>
<evidence type="ECO:0000259" key="2">
    <source>
        <dbReference type="PROSITE" id="PS50835"/>
    </source>
</evidence>
<feature type="domain" description="Ig-like" evidence="2">
    <location>
        <begin position="1"/>
        <end position="48"/>
    </location>
</feature>
<dbReference type="Proteomes" id="UP000792457">
    <property type="component" value="Unassembled WGS sequence"/>
</dbReference>
<dbReference type="InterPro" id="IPR007110">
    <property type="entry name" value="Ig-like_dom"/>
</dbReference>
<dbReference type="EMBL" id="KZ308157">
    <property type="protein sequence ID" value="KAG8223331.1"/>
    <property type="molecule type" value="Genomic_DNA"/>
</dbReference>
<name>A0A8K0JVW8_LADFU</name>
<keyword evidence="4" id="KW-1185">Reference proteome</keyword>
<dbReference type="PANTHER" id="PTHR10075:SF14">
    <property type="entry name" value="CELL ADHESION MOLECULE DSCAM2-RELATED"/>
    <property type="match status" value="1"/>
</dbReference>
<reference evidence="3" key="2">
    <citation type="submission" date="2017-10" db="EMBL/GenBank/DDBJ databases">
        <title>Ladona fulva Genome sequencing and assembly.</title>
        <authorList>
            <person name="Murali S."/>
            <person name="Richards S."/>
            <person name="Bandaranaike D."/>
            <person name="Bellair M."/>
            <person name="Blankenburg K."/>
            <person name="Chao H."/>
            <person name="Dinh H."/>
            <person name="Doddapaneni H."/>
            <person name="Dugan-Rocha S."/>
            <person name="Elkadiri S."/>
            <person name="Gnanaolivu R."/>
            <person name="Hernandez B."/>
            <person name="Skinner E."/>
            <person name="Javaid M."/>
            <person name="Lee S."/>
            <person name="Li M."/>
            <person name="Ming W."/>
            <person name="Munidasa M."/>
            <person name="Muniz J."/>
            <person name="Nguyen L."/>
            <person name="Hughes D."/>
            <person name="Osuji N."/>
            <person name="Pu L.-L."/>
            <person name="Puazo M."/>
            <person name="Qu C."/>
            <person name="Quiroz J."/>
            <person name="Raj R."/>
            <person name="Weissenberger G."/>
            <person name="Xin Y."/>
            <person name="Zou X."/>
            <person name="Han Y."/>
            <person name="Worley K."/>
            <person name="Muzny D."/>
            <person name="Gibbs R."/>
        </authorList>
    </citation>
    <scope>NUCLEOTIDE SEQUENCE</scope>
    <source>
        <strain evidence="3">Sampled in the wild</strain>
    </source>
</reference>
<feature type="domain" description="Ig-like" evidence="2">
    <location>
        <begin position="52"/>
        <end position="101"/>
    </location>
</feature>
<dbReference type="InterPro" id="IPR013783">
    <property type="entry name" value="Ig-like_fold"/>
</dbReference>
<dbReference type="PANTHER" id="PTHR10075">
    <property type="entry name" value="BASIGIN RELATED"/>
    <property type="match status" value="1"/>
</dbReference>
<proteinExistence type="predicted"/>
<organism evidence="3 4">
    <name type="scientific">Ladona fulva</name>
    <name type="common">Scarce chaser dragonfly</name>
    <name type="synonym">Libellula fulva</name>
    <dbReference type="NCBI Taxonomy" id="123851"/>
    <lineage>
        <taxon>Eukaryota</taxon>
        <taxon>Metazoa</taxon>
        <taxon>Ecdysozoa</taxon>
        <taxon>Arthropoda</taxon>
        <taxon>Hexapoda</taxon>
        <taxon>Insecta</taxon>
        <taxon>Pterygota</taxon>
        <taxon>Palaeoptera</taxon>
        <taxon>Odonata</taxon>
        <taxon>Epiprocta</taxon>
        <taxon>Anisoptera</taxon>
        <taxon>Libelluloidea</taxon>
        <taxon>Libellulidae</taxon>
        <taxon>Ladona</taxon>
    </lineage>
</organism>
<sequence>MTFTGYFTLSKDHSSLTLHSTIPGYHSGTYKCNASNGLGTATKTFSISVGGPPVLIDDGKPTKVKVTAGDNYTFHCSTENTEGISYRWIKDGKYLINRSFP</sequence>
<accession>A0A8K0JVW8</accession>
<dbReference type="InterPro" id="IPR036179">
    <property type="entry name" value="Ig-like_dom_sf"/>
</dbReference>
<dbReference type="Gene3D" id="2.60.40.10">
    <property type="entry name" value="Immunoglobulins"/>
    <property type="match status" value="2"/>
</dbReference>
<evidence type="ECO:0000313" key="4">
    <source>
        <dbReference type="Proteomes" id="UP000792457"/>
    </source>
</evidence>
<dbReference type="AlphaFoldDB" id="A0A8K0JVW8"/>
<evidence type="ECO:0000313" key="3">
    <source>
        <dbReference type="EMBL" id="KAG8223331.1"/>
    </source>
</evidence>
<dbReference type="OrthoDB" id="5985519at2759"/>